<feature type="region of interest" description="Disordered" evidence="1">
    <location>
        <begin position="731"/>
        <end position="752"/>
    </location>
</feature>
<name>A0A316YI10_9BASI</name>
<dbReference type="GeneID" id="37047035"/>
<feature type="compositionally biased region" description="Basic and acidic residues" evidence="1">
    <location>
        <begin position="308"/>
        <end position="317"/>
    </location>
</feature>
<dbReference type="AlphaFoldDB" id="A0A316YI10"/>
<feature type="region of interest" description="Disordered" evidence="1">
    <location>
        <begin position="491"/>
        <end position="695"/>
    </location>
</feature>
<dbReference type="OrthoDB" id="3366517at2759"/>
<feature type="compositionally biased region" description="Low complexity" evidence="1">
    <location>
        <begin position="585"/>
        <end position="597"/>
    </location>
</feature>
<dbReference type="RefSeq" id="XP_025376265.1">
    <property type="nucleotide sequence ID" value="XM_025525119.1"/>
</dbReference>
<feature type="compositionally biased region" description="Low complexity" evidence="1">
    <location>
        <begin position="641"/>
        <end position="652"/>
    </location>
</feature>
<feature type="compositionally biased region" description="Low complexity" evidence="1">
    <location>
        <begin position="363"/>
        <end position="377"/>
    </location>
</feature>
<proteinExistence type="predicted"/>
<feature type="region of interest" description="Disordered" evidence="1">
    <location>
        <begin position="56"/>
        <end position="133"/>
    </location>
</feature>
<feature type="compositionally biased region" description="Low complexity" evidence="1">
    <location>
        <begin position="246"/>
        <end position="267"/>
    </location>
</feature>
<evidence type="ECO:0000313" key="2">
    <source>
        <dbReference type="EMBL" id="PWN89067.1"/>
    </source>
</evidence>
<feature type="compositionally biased region" description="Low complexity" evidence="1">
    <location>
        <begin position="64"/>
        <end position="118"/>
    </location>
</feature>
<feature type="compositionally biased region" description="Low complexity" evidence="1">
    <location>
        <begin position="513"/>
        <end position="540"/>
    </location>
</feature>
<dbReference type="InParanoid" id="A0A316YI10"/>
<evidence type="ECO:0000313" key="3">
    <source>
        <dbReference type="Proteomes" id="UP000245768"/>
    </source>
</evidence>
<evidence type="ECO:0000256" key="1">
    <source>
        <dbReference type="SAM" id="MobiDB-lite"/>
    </source>
</evidence>
<reference evidence="2 3" key="1">
    <citation type="journal article" date="2018" name="Mol. Biol. Evol.">
        <title>Broad Genomic Sampling Reveals a Smut Pathogenic Ancestry of the Fungal Clade Ustilaginomycotina.</title>
        <authorList>
            <person name="Kijpornyongpan T."/>
            <person name="Mondo S.J."/>
            <person name="Barry K."/>
            <person name="Sandor L."/>
            <person name="Lee J."/>
            <person name="Lipzen A."/>
            <person name="Pangilinan J."/>
            <person name="LaButti K."/>
            <person name="Hainaut M."/>
            <person name="Henrissat B."/>
            <person name="Grigoriev I.V."/>
            <person name="Spatafora J.W."/>
            <person name="Aime M.C."/>
        </authorList>
    </citation>
    <scope>NUCLEOTIDE SEQUENCE [LARGE SCALE GENOMIC DNA]</scope>
    <source>
        <strain evidence="2 3">MCA 4198</strain>
    </source>
</reference>
<dbReference type="Proteomes" id="UP000245768">
    <property type="component" value="Unassembled WGS sequence"/>
</dbReference>
<dbReference type="EMBL" id="KZ819637">
    <property type="protein sequence ID" value="PWN89067.1"/>
    <property type="molecule type" value="Genomic_DNA"/>
</dbReference>
<organism evidence="2 3">
    <name type="scientific">Acaromyces ingoldii</name>
    <dbReference type="NCBI Taxonomy" id="215250"/>
    <lineage>
        <taxon>Eukaryota</taxon>
        <taxon>Fungi</taxon>
        <taxon>Dikarya</taxon>
        <taxon>Basidiomycota</taxon>
        <taxon>Ustilaginomycotina</taxon>
        <taxon>Exobasidiomycetes</taxon>
        <taxon>Exobasidiales</taxon>
        <taxon>Cryptobasidiaceae</taxon>
        <taxon>Acaromyces</taxon>
    </lineage>
</organism>
<keyword evidence="3" id="KW-1185">Reference proteome</keyword>
<protein>
    <submittedName>
        <fullName evidence="2">Uncharacterized protein</fullName>
    </submittedName>
</protein>
<feature type="compositionally biased region" description="Low complexity" evidence="1">
    <location>
        <begin position="435"/>
        <end position="462"/>
    </location>
</feature>
<feature type="compositionally biased region" description="Polar residues" evidence="1">
    <location>
        <begin position="268"/>
        <end position="280"/>
    </location>
</feature>
<feature type="region of interest" description="Disordered" evidence="1">
    <location>
        <begin position="166"/>
        <end position="478"/>
    </location>
</feature>
<feature type="compositionally biased region" description="Basic and acidic residues" evidence="1">
    <location>
        <begin position="620"/>
        <end position="634"/>
    </location>
</feature>
<feature type="compositionally biased region" description="Basic and acidic residues" evidence="1">
    <location>
        <begin position="545"/>
        <end position="559"/>
    </location>
</feature>
<accession>A0A316YI10</accession>
<gene>
    <name evidence="2" type="ORF">FA10DRAFT_302450</name>
</gene>
<sequence>MASSQENEMIASASPSSSPRKLSDSKAGVPLRKFEIEKAAHALRARLLMAASINARKQEGRADASSSSSSSSLSSSSSSSSSSVMSSMSMSSTLSSSSTASSSSSSSSATPPSMGATSLEGRTPSSNTPAPVAIFGLGLGVDALMTSGNVADATIVSSSPRPALAEALSNRTNTAVAGRCAPKTPSLEQQIAMSPPPPPRPQPSPRATVPSSVSAQGPAAMSSKTKEPNLYDSIFGPGSGLDLAQARKAASNASRATASTSTASTTNHMPSTPTRGNSKPRSPHVHTGSSARLHAMASMPQLGSPGRSGKDSRDPHNDPVPSHQQRAWEHHSVSFAAPIGSPSRKKMQESTHVRGSSGTGFWPSSPARSRQRSAGGSLLPNGHPASSLAQDLGIARPAEELSRPTTPSSGATRPLTPSWRSTRRNNDSHFRFENSSSEAAAHSLLDLAASPSPSPSGPASCARFAGHTPSLQGFAKKPSRATVQYKLFDDIDDKVGDASMDTETGDHYGAENSLPNSQSSVSSDASEVSALSALQPAPALTSDYRSYDIKREEQDDEGVRTPLLLKSPPMTPPRTESKQRVVTDASPLLAPSTPSSSKRARNLVLVDELPEPAFPRTRMQSRDQHLSTAADERPTTPPKQTPSSTPSTPKAPGSNFRYGDFLHVSPSPQPRSRTSSAMGGASARQLGLAGVQDTPTRGSKAVAKFLDFGHSSHDEDDEAGDDLFVLAAKKRSGSPSLHTGVKRSRQVSSSMI</sequence>
<feature type="compositionally biased region" description="Pro residues" evidence="1">
    <location>
        <begin position="194"/>
        <end position="204"/>
    </location>
</feature>
<feature type="region of interest" description="Disordered" evidence="1">
    <location>
        <begin position="1"/>
        <end position="27"/>
    </location>
</feature>